<protein>
    <recommendedName>
        <fullName evidence="3">Xylanolytic transcriptional activator regulatory domain-containing protein</fullName>
    </recommendedName>
</protein>
<keyword evidence="5" id="KW-1185">Reference proteome</keyword>
<feature type="domain" description="Xylanolytic transcriptional activator regulatory" evidence="3">
    <location>
        <begin position="234"/>
        <end position="307"/>
    </location>
</feature>
<dbReference type="HOGENOM" id="CLU_005767_2_1_1"/>
<dbReference type="InterPro" id="IPR050987">
    <property type="entry name" value="AtrR-like"/>
</dbReference>
<reference evidence="5" key="1">
    <citation type="journal article" date="2008" name="PLoS Genet.">
        <title>Genomic islands in the pathogenic filamentous fungus Aspergillus fumigatus.</title>
        <authorList>
            <person name="Fedorova N.D."/>
            <person name="Khaldi N."/>
            <person name="Joardar V.S."/>
            <person name="Maiti R."/>
            <person name="Amedeo P."/>
            <person name="Anderson M.J."/>
            <person name="Crabtree J."/>
            <person name="Silva J.C."/>
            <person name="Badger J.H."/>
            <person name="Albarraq A."/>
            <person name="Angiuoli S."/>
            <person name="Bussey H."/>
            <person name="Bowyer P."/>
            <person name="Cotty P.J."/>
            <person name="Dyer P.S."/>
            <person name="Egan A."/>
            <person name="Galens K."/>
            <person name="Fraser-Liggett C.M."/>
            <person name="Haas B.J."/>
            <person name="Inman J.M."/>
            <person name="Kent R."/>
            <person name="Lemieux S."/>
            <person name="Malavazi I."/>
            <person name="Orvis J."/>
            <person name="Roemer T."/>
            <person name="Ronning C.M."/>
            <person name="Sundaram J.P."/>
            <person name="Sutton G."/>
            <person name="Turner G."/>
            <person name="Venter J.C."/>
            <person name="White O.R."/>
            <person name="Whitty B.R."/>
            <person name="Youngman P."/>
            <person name="Wolfe K.H."/>
            <person name="Goldman G.H."/>
            <person name="Wortman J.R."/>
            <person name="Jiang B."/>
            <person name="Denning D.W."/>
            <person name="Nierman W.C."/>
        </authorList>
    </citation>
    <scope>NUCLEOTIDE SEQUENCE [LARGE SCALE GENOMIC DNA]</scope>
    <source>
        <strain evidence="5">ATCC 1020 / DSM 3700 / CBS 544.65 / FGSC A1164 / JCM 1740 / NRRL 181 / WB 181</strain>
    </source>
</reference>
<dbReference type="InterPro" id="IPR007219">
    <property type="entry name" value="XnlR_reg_dom"/>
</dbReference>
<dbReference type="PANTHER" id="PTHR46910:SF8">
    <property type="entry name" value="ZN(II)2CYS6 TRANSCRIPTION FACTOR (EUROFUNG)"/>
    <property type="match status" value="1"/>
</dbReference>
<sequence length="738" mass="81568">MLTPSRPSPRDSGPPRRPLNGGESQPDFHPARGERSASLPELHEYAQVSAVELTDQLFHMHDQGAEVSPATHSDTSALPGGAFLSSRTSSGGKNGEHTSLAAHFPGLDLPSRPVCDFLLDSYWRSVHWFMMIFHDPSFKQEYRQILDNQFVTSRQEGTAVLILMVLAMGARYAPDEQSSKIGLSRSELLSLQEKMLNQVRSHFFDVLDTGGVECVQLCILLSTYYLYNGKPNLAMPILGAGVRSAQAQGLHKENLWGPATEFVFEVRKRTWWALYVLDRFASITYGRPPLINDTHCAVSMPRDIDDCLAVHPLLSSTRERAAHSPSPATLGAYQRHKFELYTIAGPIIGIIYDLNESNWRIVVDLASQINTKLVEWFDRLPMELKLESHVDIDMSGLTGPEVEVCQLFHLQALVLQLAYDNIQIILHRPFLRYDHRLILSPGSHSSDARPTSFEQCKHCARRTCSILPRHTEVLLAAQNTHAAAYIAIQNFTAGVTLGMVALSDPGSEQALDAKRGVANSISLQRTLARSSVVPSQTVMVLEGLFQLIFKREMQTLLGDSHLEISTPRLSDRLPTGKTGRETYRGPKHHNSCKNGPFNQGSVNQGQETTVPLSRNISSQNDSHSSPEMDAMVNSDLGQDAAGLTFYSAIDEALESVQQVLWENSDPIAYTGGYASPTGPHFDAFSRQRLPATESTELNNLLPSTGPMTSMADPASQGLNSLNNSLIGQGWVWNPTDFF</sequence>
<dbReference type="GO" id="GO:0003700">
    <property type="term" value="F:DNA-binding transcription factor activity"/>
    <property type="evidence" value="ECO:0007669"/>
    <property type="project" value="InterPro"/>
</dbReference>
<feature type="region of interest" description="Disordered" evidence="2">
    <location>
        <begin position="568"/>
        <end position="609"/>
    </location>
</feature>
<dbReference type="GO" id="GO:0006351">
    <property type="term" value="P:DNA-templated transcription"/>
    <property type="evidence" value="ECO:0007669"/>
    <property type="project" value="InterPro"/>
</dbReference>
<dbReference type="PANTHER" id="PTHR46910">
    <property type="entry name" value="TRANSCRIPTION FACTOR PDR1"/>
    <property type="match status" value="1"/>
</dbReference>
<dbReference type="CDD" id="cd12148">
    <property type="entry name" value="fungal_TF_MHR"/>
    <property type="match status" value="1"/>
</dbReference>
<evidence type="ECO:0000259" key="3">
    <source>
        <dbReference type="SMART" id="SM00906"/>
    </source>
</evidence>
<accession>A1CV72</accession>
<dbReference type="RefSeq" id="XP_001267546.1">
    <property type="nucleotide sequence ID" value="XM_001267545.1"/>
</dbReference>
<dbReference type="GO" id="GO:0008270">
    <property type="term" value="F:zinc ion binding"/>
    <property type="evidence" value="ECO:0007669"/>
    <property type="project" value="InterPro"/>
</dbReference>
<dbReference type="GO" id="GO:0003677">
    <property type="term" value="F:DNA binding"/>
    <property type="evidence" value="ECO:0007669"/>
    <property type="project" value="InterPro"/>
</dbReference>
<dbReference type="SMART" id="SM00906">
    <property type="entry name" value="Fungal_trans"/>
    <property type="match status" value="1"/>
</dbReference>
<feature type="region of interest" description="Disordered" evidence="2">
    <location>
        <begin position="65"/>
        <end position="97"/>
    </location>
</feature>
<dbReference type="EMBL" id="DS027684">
    <property type="protein sequence ID" value="EAW25649.1"/>
    <property type="molecule type" value="Genomic_DNA"/>
</dbReference>
<dbReference type="OrthoDB" id="3266505at2759"/>
<feature type="compositionally biased region" description="Polar residues" evidence="2">
    <location>
        <begin position="592"/>
        <end position="609"/>
    </location>
</feature>
<dbReference type="KEGG" id="nfi:NFIA_044680"/>
<dbReference type="OMA" id="MGARYTA"/>
<gene>
    <name evidence="4" type="ORF">NFIA_044680</name>
</gene>
<dbReference type="eggNOG" id="ENOG502SHMX">
    <property type="taxonomic scope" value="Eukaryota"/>
</dbReference>
<proteinExistence type="predicted"/>
<evidence type="ECO:0000256" key="2">
    <source>
        <dbReference type="SAM" id="MobiDB-lite"/>
    </source>
</evidence>
<evidence type="ECO:0000256" key="1">
    <source>
        <dbReference type="ARBA" id="ARBA00023242"/>
    </source>
</evidence>
<dbReference type="VEuPathDB" id="FungiDB:NFIA_044680"/>
<name>A1CV72_NEOFI</name>
<dbReference type="AlphaFoldDB" id="A1CV72"/>
<dbReference type="GeneID" id="4594322"/>
<feature type="region of interest" description="Disordered" evidence="2">
    <location>
        <begin position="1"/>
        <end position="38"/>
    </location>
</feature>
<keyword evidence="1" id="KW-0539">Nucleus</keyword>
<evidence type="ECO:0000313" key="4">
    <source>
        <dbReference type="EMBL" id="EAW25649.1"/>
    </source>
</evidence>
<evidence type="ECO:0000313" key="5">
    <source>
        <dbReference type="Proteomes" id="UP000006702"/>
    </source>
</evidence>
<organism evidence="4 5">
    <name type="scientific">Neosartorya fischeri (strain ATCC 1020 / DSM 3700 / CBS 544.65 / FGSC A1164 / JCM 1740 / NRRL 181 / WB 181)</name>
    <name type="common">Aspergillus fischerianus</name>
    <dbReference type="NCBI Taxonomy" id="331117"/>
    <lineage>
        <taxon>Eukaryota</taxon>
        <taxon>Fungi</taxon>
        <taxon>Dikarya</taxon>
        <taxon>Ascomycota</taxon>
        <taxon>Pezizomycotina</taxon>
        <taxon>Eurotiomycetes</taxon>
        <taxon>Eurotiomycetidae</taxon>
        <taxon>Eurotiales</taxon>
        <taxon>Aspergillaceae</taxon>
        <taxon>Aspergillus</taxon>
        <taxon>Aspergillus subgen. Fumigati</taxon>
    </lineage>
</organism>
<dbReference type="Pfam" id="PF04082">
    <property type="entry name" value="Fungal_trans"/>
    <property type="match status" value="1"/>
</dbReference>
<dbReference type="STRING" id="331117.A1CV72"/>
<dbReference type="Proteomes" id="UP000006702">
    <property type="component" value="Unassembled WGS sequence"/>
</dbReference>